<feature type="compositionally biased region" description="Polar residues" evidence="1">
    <location>
        <begin position="15"/>
        <end position="24"/>
    </location>
</feature>
<sequence length="72" mass="8440">MTRVDKETGHRELSSCPQDSFFRNDTTRRSRSGDSLSCIRTRRPTMFFRRIFSSTRTSSAMLSSRYVHTRST</sequence>
<gene>
    <name evidence="2" type="ORF">E2C01_039117</name>
</gene>
<protein>
    <submittedName>
        <fullName evidence="2">Uncharacterized protein</fullName>
    </submittedName>
</protein>
<feature type="region of interest" description="Disordered" evidence="1">
    <location>
        <begin position="1"/>
        <end position="36"/>
    </location>
</feature>
<dbReference type="AlphaFoldDB" id="A0A5B7FJT1"/>
<organism evidence="2 3">
    <name type="scientific">Portunus trituberculatus</name>
    <name type="common">Swimming crab</name>
    <name type="synonym">Neptunus trituberculatus</name>
    <dbReference type="NCBI Taxonomy" id="210409"/>
    <lineage>
        <taxon>Eukaryota</taxon>
        <taxon>Metazoa</taxon>
        <taxon>Ecdysozoa</taxon>
        <taxon>Arthropoda</taxon>
        <taxon>Crustacea</taxon>
        <taxon>Multicrustacea</taxon>
        <taxon>Malacostraca</taxon>
        <taxon>Eumalacostraca</taxon>
        <taxon>Eucarida</taxon>
        <taxon>Decapoda</taxon>
        <taxon>Pleocyemata</taxon>
        <taxon>Brachyura</taxon>
        <taxon>Eubrachyura</taxon>
        <taxon>Portunoidea</taxon>
        <taxon>Portunidae</taxon>
        <taxon>Portuninae</taxon>
        <taxon>Portunus</taxon>
    </lineage>
</organism>
<keyword evidence="3" id="KW-1185">Reference proteome</keyword>
<dbReference type="EMBL" id="VSRR010006722">
    <property type="protein sequence ID" value="MPC45419.1"/>
    <property type="molecule type" value="Genomic_DNA"/>
</dbReference>
<name>A0A5B7FJT1_PORTR</name>
<accession>A0A5B7FJT1</accession>
<evidence type="ECO:0000256" key="1">
    <source>
        <dbReference type="SAM" id="MobiDB-lite"/>
    </source>
</evidence>
<evidence type="ECO:0000313" key="2">
    <source>
        <dbReference type="EMBL" id="MPC45419.1"/>
    </source>
</evidence>
<comment type="caution">
    <text evidence="2">The sequence shown here is derived from an EMBL/GenBank/DDBJ whole genome shotgun (WGS) entry which is preliminary data.</text>
</comment>
<feature type="compositionally biased region" description="Basic and acidic residues" evidence="1">
    <location>
        <begin position="1"/>
        <end position="13"/>
    </location>
</feature>
<evidence type="ECO:0000313" key="3">
    <source>
        <dbReference type="Proteomes" id="UP000324222"/>
    </source>
</evidence>
<reference evidence="2 3" key="1">
    <citation type="submission" date="2019-05" db="EMBL/GenBank/DDBJ databases">
        <title>Another draft genome of Portunus trituberculatus and its Hox gene families provides insights of decapod evolution.</title>
        <authorList>
            <person name="Jeong J.-H."/>
            <person name="Song I."/>
            <person name="Kim S."/>
            <person name="Choi T."/>
            <person name="Kim D."/>
            <person name="Ryu S."/>
            <person name="Kim W."/>
        </authorList>
    </citation>
    <scope>NUCLEOTIDE SEQUENCE [LARGE SCALE GENOMIC DNA]</scope>
    <source>
        <tissue evidence="2">Muscle</tissue>
    </source>
</reference>
<dbReference type="Proteomes" id="UP000324222">
    <property type="component" value="Unassembled WGS sequence"/>
</dbReference>
<proteinExistence type="predicted"/>